<dbReference type="CDD" id="cd17039">
    <property type="entry name" value="Ubl_ubiquitin_like"/>
    <property type="match status" value="1"/>
</dbReference>
<accession>A0AAN7WQR4</accession>
<gene>
    <name evidence="3" type="ORF">LTR97_001753</name>
</gene>
<dbReference type="AlphaFoldDB" id="A0AAN7WQR4"/>
<dbReference type="EMBL" id="JAVRQU010000002">
    <property type="protein sequence ID" value="KAK5706762.1"/>
    <property type="molecule type" value="Genomic_DNA"/>
</dbReference>
<organism evidence="3 4">
    <name type="scientific">Elasticomyces elasticus</name>
    <dbReference type="NCBI Taxonomy" id="574655"/>
    <lineage>
        <taxon>Eukaryota</taxon>
        <taxon>Fungi</taxon>
        <taxon>Dikarya</taxon>
        <taxon>Ascomycota</taxon>
        <taxon>Pezizomycotina</taxon>
        <taxon>Dothideomycetes</taxon>
        <taxon>Dothideomycetidae</taxon>
        <taxon>Mycosphaerellales</taxon>
        <taxon>Teratosphaeriaceae</taxon>
        <taxon>Elasticomyces</taxon>
    </lineage>
</organism>
<dbReference type="Proteomes" id="UP001310594">
    <property type="component" value="Unassembled WGS sequence"/>
</dbReference>
<dbReference type="Gene3D" id="1.10.286.70">
    <property type="entry name" value="Get5 dimerization domain"/>
    <property type="match status" value="1"/>
</dbReference>
<feature type="region of interest" description="Disordered" evidence="1">
    <location>
        <begin position="146"/>
        <end position="202"/>
    </location>
</feature>
<evidence type="ECO:0000313" key="3">
    <source>
        <dbReference type="EMBL" id="KAK5706762.1"/>
    </source>
</evidence>
<evidence type="ECO:0000256" key="1">
    <source>
        <dbReference type="SAM" id="MobiDB-lite"/>
    </source>
</evidence>
<proteinExistence type="predicted"/>
<feature type="region of interest" description="Disordered" evidence="1">
    <location>
        <begin position="23"/>
        <end position="64"/>
    </location>
</feature>
<dbReference type="InterPro" id="IPR049256">
    <property type="entry name" value="Get5_C"/>
</dbReference>
<dbReference type="PROSITE" id="PS50053">
    <property type="entry name" value="UBIQUITIN_2"/>
    <property type="match status" value="1"/>
</dbReference>
<sequence length="243" mass="25729">MSEVSFAKTFLQALDKKPIKLPADHVSDARKHAAQSPYTLPRQTHPFPRKTAASSSASQAAKQKNVTATLKPMRGGGETVTVGDLTLTSTVHDVKTAYAGKSGVQQDKIKLLLNKKPAGDLKTLGELGVDGESVEFSVMIMGGGTGNTPATTPAVEKSEPAMPVPAVGGGEDKMEIDSQAPGSEKAQADAEEKAGDTKGSGVEDVLKSEEFWADLKGFLTQRLRDESEGAKLVEVFKSAYEKR</sequence>
<dbReference type="Pfam" id="PF17183">
    <property type="entry name" value="Get5_C"/>
    <property type="match status" value="1"/>
</dbReference>
<evidence type="ECO:0000259" key="2">
    <source>
        <dbReference type="PROSITE" id="PS50053"/>
    </source>
</evidence>
<dbReference type="InterPro" id="IPR029071">
    <property type="entry name" value="Ubiquitin-like_domsf"/>
</dbReference>
<feature type="compositionally biased region" description="Basic and acidic residues" evidence="1">
    <location>
        <begin position="186"/>
        <end position="196"/>
    </location>
</feature>
<dbReference type="SUPFAM" id="SSF54236">
    <property type="entry name" value="Ubiquitin-like"/>
    <property type="match status" value="1"/>
</dbReference>
<comment type="caution">
    <text evidence="3">The sequence shown here is derived from an EMBL/GenBank/DDBJ whole genome shotgun (WGS) entry which is preliminary data.</text>
</comment>
<feature type="compositionally biased region" description="Low complexity" evidence="1">
    <location>
        <begin position="52"/>
        <end position="64"/>
    </location>
</feature>
<reference evidence="3" key="1">
    <citation type="submission" date="2023-08" db="EMBL/GenBank/DDBJ databases">
        <title>Black Yeasts Isolated from many extreme environments.</title>
        <authorList>
            <person name="Coleine C."/>
            <person name="Stajich J.E."/>
            <person name="Selbmann L."/>
        </authorList>
    </citation>
    <scope>NUCLEOTIDE SEQUENCE</scope>
    <source>
        <strain evidence="3">CCFEE 5810</strain>
    </source>
</reference>
<name>A0AAN7WQR4_9PEZI</name>
<dbReference type="Gene3D" id="3.10.20.90">
    <property type="entry name" value="Phosphatidylinositol 3-kinase Catalytic Subunit, Chain A, domain 1"/>
    <property type="match status" value="1"/>
</dbReference>
<protein>
    <recommendedName>
        <fullName evidence="2">Ubiquitin-like domain-containing protein</fullName>
    </recommendedName>
</protein>
<evidence type="ECO:0000313" key="4">
    <source>
        <dbReference type="Proteomes" id="UP001310594"/>
    </source>
</evidence>
<feature type="domain" description="Ubiquitin-like" evidence="2">
    <location>
        <begin position="66"/>
        <end position="144"/>
    </location>
</feature>
<dbReference type="Pfam" id="PF12754">
    <property type="entry name" value="Get5_N"/>
    <property type="match status" value="1"/>
</dbReference>
<dbReference type="InterPro" id="IPR000626">
    <property type="entry name" value="Ubiquitin-like_dom"/>
</dbReference>
<dbReference type="InterPro" id="IPR024737">
    <property type="entry name" value="Get5_N"/>
</dbReference>